<proteinExistence type="predicted"/>
<name>A0A0C2RC26_9BACL</name>
<protein>
    <submittedName>
        <fullName evidence="1">Uncharacterized protein</fullName>
    </submittedName>
</protein>
<organism evidence="1 2">
    <name type="scientific">Jeotgalibacillus campisalis</name>
    <dbReference type="NCBI Taxonomy" id="220754"/>
    <lineage>
        <taxon>Bacteria</taxon>
        <taxon>Bacillati</taxon>
        <taxon>Bacillota</taxon>
        <taxon>Bacilli</taxon>
        <taxon>Bacillales</taxon>
        <taxon>Caryophanaceae</taxon>
        <taxon>Jeotgalibacillus</taxon>
    </lineage>
</organism>
<dbReference type="Proteomes" id="UP000031972">
    <property type="component" value="Unassembled WGS sequence"/>
</dbReference>
<sequence>MNLVRWTFAGRGKIRAYFDIFPASTVVLSKIKSYYFVQNVRWNESDPIVDREALVEMERIINREMETLDAYNERRNK</sequence>
<dbReference type="EMBL" id="JXRR01000014">
    <property type="protein sequence ID" value="KIL47855.1"/>
    <property type="molecule type" value="Genomic_DNA"/>
</dbReference>
<dbReference type="AlphaFoldDB" id="A0A0C2RC26"/>
<gene>
    <name evidence="1" type="ORF">KR50_20220</name>
</gene>
<evidence type="ECO:0000313" key="1">
    <source>
        <dbReference type="EMBL" id="KIL47855.1"/>
    </source>
</evidence>
<dbReference type="PATRIC" id="fig|220754.4.peg.2042"/>
<dbReference type="OrthoDB" id="2453421at2"/>
<evidence type="ECO:0000313" key="2">
    <source>
        <dbReference type="Proteomes" id="UP000031972"/>
    </source>
</evidence>
<keyword evidence="2" id="KW-1185">Reference proteome</keyword>
<accession>A0A0C2RC26</accession>
<dbReference type="RefSeq" id="WP_041057728.1">
    <property type="nucleotide sequence ID" value="NZ_JXRR01000014.1"/>
</dbReference>
<comment type="caution">
    <text evidence="1">The sequence shown here is derived from an EMBL/GenBank/DDBJ whole genome shotgun (WGS) entry which is preliminary data.</text>
</comment>
<reference evidence="1 2" key="1">
    <citation type="submission" date="2015-01" db="EMBL/GenBank/DDBJ databases">
        <title>Jeotgalibacillus campisalis genome sequencing.</title>
        <authorList>
            <person name="Goh K.M."/>
            <person name="Chan K.-G."/>
            <person name="Yaakop A.S."/>
            <person name="Ee R."/>
            <person name="Gan H.M."/>
            <person name="Chan C.S."/>
        </authorList>
    </citation>
    <scope>NUCLEOTIDE SEQUENCE [LARGE SCALE GENOMIC DNA]</scope>
    <source>
        <strain evidence="1 2">SF-57</strain>
    </source>
</reference>